<evidence type="ECO:0000313" key="3">
    <source>
        <dbReference type="Proteomes" id="UP000623681"/>
    </source>
</evidence>
<dbReference type="EMBL" id="JAESWA010000001">
    <property type="protein sequence ID" value="MBL4930234.1"/>
    <property type="molecule type" value="Genomic_DNA"/>
</dbReference>
<dbReference type="AlphaFoldDB" id="A0A937FA85"/>
<keyword evidence="1" id="KW-1133">Transmembrane helix</keyword>
<feature type="transmembrane region" description="Helical" evidence="1">
    <location>
        <begin position="191"/>
        <end position="208"/>
    </location>
</feature>
<feature type="transmembrane region" description="Helical" evidence="1">
    <location>
        <begin position="160"/>
        <end position="179"/>
    </location>
</feature>
<keyword evidence="3" id="KW-1185">Reference proteome</keyword>
<sequence>MLEDKIVSELNGMSFNIDELKEYEAWGTISDVELNKISYDLQTNYSREKVKDIGQFVSELLLEGEYIEKTVKATDPPMLEAMMTFGAIMPIAFIGGGDIKYSHINFFTNRRIIIVGYNITSNRYITYIYDKEEIVAIRMDKSIPLYRKDKKKSKYARWELINSIVPIMTTSMLFLYPYYLFKNAIGFDNEIVNGIVALVAIFLGYHIGRYVRPRGESEVIIEMKDGKKFDFFIRNYNYREIKNYLKYMNK</sequence>
<reference evidence="2" key="1">
    <citation type="submission" date="2021-01" db="EMBL/GenBank/DDBJ databases">
        <title>Genome public.</title>
        <authorList>
            <person name="Liu C."/>
            <person name="Sun Q."/>
        </authorList>
    </citation>
    <scope>NUCLEOTIDE SEQUENCE</scope>
    <source>
        <strain evidence="2">YIM B02565</strain>
    </source>
</reference>
<comment type="caution">
    <text evidence="2">The sequence shown here is derived from an EMBL/GenBank/DDBJ whole genome shotgun (WGS) entry which is preliminary data.</text>
</comment>
<evidence type="ECO:0000256" key="1">
    <source>
        <dbReference type="SAM" id="Phobius"/>
    </source>
</evidence>
<proteinExistence type="predicted"/>
<evidence type="ECO:0000313" key="2">
    <source>
        <dbReference type="EMBL" id="MBL4930234.1"/>
    </source>
</evidence>
<name>A0A937FA85_9CLOT</name>
<accession>A0A937FA85</accession>
<keyword evidence="1" id="KW-0812">Transmembrane</keyword>
<protein>
    <submittedName>
        <fullName evidence="2">Uncharacterized protein</fullName>
    </submittedName>
</protein>
<keyword evidence="1" id="KW-0472">Membrane</keyword>
<dbReference type="RefSeq" id="WP_202765620.1">
    <property type="nucleotide sequence ID" value="NZ_JAESWA010000001.1"/>
</dbReference>
<organism evidence="2 3">
    <name type="scientific">Clostridium paridis</name>
    <dbReference type="NCBI Taxonomy" id="2803863"/>
    <lineage>
        <taxon>Bacteria</taxon>
        <taxon>Bacillati</taxon>
        <taxon>Bacillota</taxon>
        <taxon>Clostridia</taxon>
        <taxon>Eubacteriales</taxon>
        <taxon>Clostridiaceae</taxon>
        <taxon>Clostridium</taxon>
    </lineage>
</organism>
<dbReference type="Proteomes" id="UP000623681">
    <property type="component" value="Unassembled WGS sequence"/>
</dbReference>
<gene>
    <name evidence="2" type="ORF">JK634_00205</name>
</gene>